<dbReference type="Proteomes" id="UP000092584">
    <property type="component" value="Unassembled WGS sequence"/>
</dbReference>
<reference evidence="3" key="1">
    <citation type="submission" date="2016-02" db="EMBL/GenBank/DDBJ databases">
        <authorList>
            <person name="Shin S.-K."/>
            <person name="Yi H."/>
            <person name="Kim E."/>
        </authorList>
    </citation>
    <scope>NUCLEOTIDE SEQUENCE [LARGE SCALE GENOMIC DNA]</scope>
    <source>
        <strain evidence="3">LPB0003</strain>
    </source>
</reference>
<name>A0A1B8TX85_9FLAO</name>
<keyword evidence="1" id="KW-1133">Transmembrane helix</keyword>
<gene>
    <name evidence="2" type="ORF">LPB3_08050</name>
</gene>
<evidence type="ECO:0000313" key="2">
    <source>
        <dbReference type="EMBL" id="OBY64331.1"/>
    </source>
</evidence>
<evidence type="ECO:0000313" key="3">
    <source>
        <dbReference type="Proteomes" id="UP000092584"/>
    </source>
</evidence>
<dbReference type="KEGG" id="pob:LPB03_04445"/>
<feature type="transmembrane region" description="Helical" evidence="1">
    <location>
        <begin position="27"/>
        <end position="46"/>
    </location>
</feature>
<sequence>MLIYFRNKKQQTSNHLPKIKIYNLNKLLGSFYHLFSSFLWIIALQFKRFQFVISKVDENFTQLV</sequence>
<proteinExistence type="predicted"/>
<keyword evidence="1" id="KW-0472">Membrane</keyword>
<protein>
    <submittedName>
        <fullName evidence="2">Uncharacterized protein</fullName>
    </submittedName>
</protein>
<keyword evidence="1" id="KW-0812">Transmembrane</keyword>
<keyword evidence="3" id="KW-1185">Reference proteome</keyword>
<dbReference type="STRING" id="1774273.LPB03_04445"/>
<accession>A0A1B8TX85</accession>
<dbReference type="EMBL" id="LSFM01000022">
    <property type="protein sequence ID" value="OBY64331.1"/>
    <property type="molecule type" value="Genomic_DNA"/>
</dbReference>
<evidence type="ECO:0000256" key="1">
    <source>
        <dbReference type="SAM" id="Phobius"/>
    </source>
</evidence>
<organism evidence="2 3">
    <name type="scientific">Polaribacter vadi</name>
    <dbReference type="NCBI Taxonomy" id="1774273"/>
    <lineage>
        <taxon>Bacteria</taxon>
        <taxon>Pseudomonadati</taxon>
        <taxon>Bacteroidota</taxon>
        <taxon>Flavobacteriia</taxon>
        <taxon>Flavobacteriales</taxon>
        <taxon>Flavobacteriaceae</taxon>
    </lineage>
</organism>
<dbReference type="AlphaFoldDB" id="A0A1B8TX85"/>
<comment type="caution">
    <text evidence="2">The sequence shown here is derived from an EMBL/GenBank/DDBJ whole genome shotgun (WGS) entry which is preliminary data.</text>
</comment>